<proteinExistence type="predicted"/>
<sequence length="87" mass="9526">MGWKSLSHSRSCHGNDLVDSPEASQDSSDEEYFHDDLTPSESQLAESLEPQLVESCEQPAVIQVEDSAGQAKSKRTGQKVFPAHLVL</sequence>
<dbReference type="EMBL" id="CM037620">
    <property type="protein sequence ID" value="KAH7995004.1"/>
    <property type="molecule type" value="Genomic_DNA"/>
</dbReference>
<organism evidence="1 2">
    <name type="scientific">Sphaerodactylus townsendi</name>
    <dbReference type="NCBI Taxonomy" id="933632"/>
    <lineage>
        <taxon>Eukaryota</taxon>
        <taxon>Metazoa</taxon>
        <taxon>Chordata</taxon>
        <taxon>Craniata</taxon>
        <taxon>Vertebrata</taxon>
        <taxon>Euteleostomi</taxon>
        <taxon>Lepidosauria</taxon>
        <taxon>Squamata</taxon>
        <taxon>Bifurcata</taxon>
        <taxon>Gekkota</taxon>
        <taxon>Sphaerodactylidae</taxon>
        <taxon>Sphaerodactylus</taxon>
    </lineage>
</organism>
<gene>
    <name evidence="1" type="ORF">K3G42_019896</name>
</gene>
<evidence type="ECO:0000313" key="2">
    <source>
        <dbReference type="Proteomes" id="UP000827872"/>
    </source>
</evidence>
<protein>
    <submittedName>
        <fullName evidence="1">Uncharacterized protein</fullName>
    </submittedName>
</protein>
<keyword evidence="2" id="KW-1185">Reference proteome</keyword>
<comment type="caution">
    <text evidence="1">The sequence shown here is derived from an EMBL/GenBank/DDBJ whole genome shotgun (WGS) entry which is preliminary data.</text>
</comment>
<reference evidence="1" key="1">
    <citation type="submission" date="2021-08" db="EMBL/GenBank/DDBJ databases">
        <title>The first chromosome-level gecko genome reveals the dynamic sex chromosomes of Neotropical dwarf geckos (Sphaerodactylidae: Sphaerodactylus).</title>
        <authorList>
            <person name="Pinto B.J."/>
            <person name="Keating S.E."/>
            <person name="Gamble T."/>
        </authorList>
    </citation>
    <scope>NUCLEOTIDE SEQUENCE</scope>
    <source>
        <strain evidence="1">TG3544</strain>
    </source>
</reference>
<evidence type="ECO:0000313" key="1">
    <source>
        <dbReference type="EMBL" id="KAH7995004.1"/>
    </source>
</evidence>
<name>A0ACB8ER83_9SAUR</name>
<dbReference type="Proteomes" id="UP000827872">
    <property type="component" value="Linkage Group LG07"/>
</dbReference>
<accession>A0ACB8ER83</accession>